<organism evidence="2 3">
    <name type="scientific">Aphanocapsa feldmannii 277cV</name>
    <dbReference type="NCBI Taxonomy" id="2507553"/>
    <lineage>
        <taxon>Bacteria</taxon>
        <taxon>Bacillati</taxon>
        <taxon>Cyanobacteriota</taxon>
        <taxon>Cyanophyceae</taxon>
        <taxon>Oscillatoriophycideae</taxon>
        <taxon>Chroococcales</taxon>
        <taxon>Microcystaceae</taxon>
        <taxon>Aphanocapsa</taxon>
    </lineage>
</organism>
<keyword evidence="1" id="KW-0812">Transmembrane</keyword>
<evidence type="ECO:0000256" key="1">
    <source>
        <dbReference type="SAM" id="Phobius"/>
    </source>
</evidence>
<proteinExistence type="predicted"/>
<evidence type="ECO:0000313" key="2">
    <source>
        <dbReference type="EMBL" id="TGG93810.1"/>
    </source>
</evidence>
<keyword evidence="1" id="KW-0472">Membrane</keyword>
<dbReference type="EMBL" id="SRMO01000050">
    <property type="protein sequence ID" value="TGG93810.1"/>
    <property type="molecule type" value="Genomic_DNA"/>
</dbReference>
<feature type="transmembrane region" description="Helical" evidence="1">
    <location>
        <begin position="72"/>
        <end position="93"/>
    </location>
</feature>
<sequence length="100" mass="11498">MAHDRRQRLRSRSVHPRQLHRRMAPLLALPLLVTLLSGSLYGTLQGFGLEVPPWLLDWHTGRFGSVDLSPWYSLLLGLCTLTSLASGLLLWWWPGRRRQS</sequence>
<dbReference type="Proteomes" id="UP000317990">
    <property type="component" value="Unassembled WGS sequence"/>
</dbReference>
<protein>
    <recommendedName>
        <fullName evidence="4">PepSY domain-containing protein</fullName>
    </recommendedName>
</protein>
<name>A0A524RQQ1_9CHRO</name>
<dbReference type="AlphaFoldDB" id="A0A524RQQ1"/>
<accession>A0A524RQQ1</accession>
<gene>
    <name evidence="2" type="ORF">ERJ67_03950</name>
</gene>
<keyword evidence="1" id="KW-1133">Transmembrane helix</keyword>
<evidence type="ECO:0000313" key="3">
    <source>
        <dbReference type="Proteomes" id="UP000317990"/>
    </source>
</evidence>
<comment type="caution">
    <text evidence="2">The sequence shown here is derived from an EMBL/GenBank/DDBJ whole genome shotgun (WGS) entry which is preliminary data.</text>
</comment>
<evidence type="ECO:0008006" key="4">
    <source>
        <dbReference type="Google" id="ProtNLM"/>
    </source>
</evidence>
<reference evidence="2 3" key="1">
    <citation type="journal article" date="2019" name="mSystems">
        <title>Life at home and on the roam: Genomic adaptions reflect the dual lifestyle of an intracellular, facultative symbiont.</title>
        <authorList>
            <person name="Burgsdorf I."/>
        </authorList>
    </citation>
    <scope>NUCLEOTIDE SEQUENCE [LARGE SCALE GENOMIC DNA]</scope>
    <source>
        <strain evidence="2">277cV</strain>
    </source>
</reference>